<comment type="caution">
    <text evidence="9">The sequence shown here is derived from an EMBL/GenBank/DDBJ whole genome shotgun (WGS) entry which is preliminary data.</text>
</comment>
<evidence type="ECO:0000256" key="5">
    <source>
        <dbReference type="ARBA" id="ARBA00022840"/>
    </source>
</evidence>
<evidence type="ECO:0000313" key="10">
    <source>
        <dbReference type="Proteomes" id="UP000619457"/>
    </source>
</evidence>
<dbReference type="InterPro" id="IPR000924">
    <property type="entry name" value="Glu/Gln-tRNA-synth"/>
</dbReference>
<evidence type="ECO:0000256" key="1">
    <source>
        <dbReference type="ARBA" id="ARBA00022598"/>
    </source>
</evidence>
<dbReference type="GO" id="GO:0006424">
    <property type="term" value="P:glutamyl-tRNA aminoacylation"/>
    <property type="evidence" value="ECO:0007669"/>
    <property type="project" value="TreeGrafter"/>
</dbReference>
<dbReference type="GO" id="GO:0005524">
    <property type="term" value="F:ATP binding"/>
    <property type="evidence" value="ECO:0007669"/>
    <property type="project" value="UniProtKB-KW"/>
</dbReference>
<dbReference type="InterPro" id="IPR049940">
    <property type="entry name" value="GluQ/Sye"/>
</dbReference>
<evidence type="ECO:0000256" key="3">
    <source>
        <dbReference type="ARBA" id="ARBA00022741"/>
    </source>
</evidence>
<evidence type="ECO:0000313" key="9">
    <source>
        <dbReference type="EMBL" id="GGZ14715.1"/>
    </source>
</evidence>
<dbReference type="Gene3D" id="3.40.50.620">
    <property type="entry name" value="HUPs"/>
    <property type="match status" value="1"/>
</dbReference>
<dbReference type="PRINTS" id="PR00987">
    <property type="entry name" value="TRNASYNTHGLU"/>
</dbReference>
<proteinExistence type="inferred from homology"/>
<dbReference type="GO" id="GO:0004818">
    <property type="term" value="F:glutamate-tRNA ligase activity"/>
    <property type="evidence" value="ECO:0007669"/>
    <property type="project" value="TreeGrafter"/>
</dbReference>
<reference evidence="9" key="2">
    <citation type="submission" date="2020-09" db="EMBL/GenBank/DDBJ databases">
        <authorList>
            <person name="Sun Q."/>
            <person name="Kim S."/>
        </authorList>
    </citation>
    <scope>NUCLEOTIDE SEQUENCE</scope>
    <source>
        <strain evidence="9">KCTC 12368</strain>
    </source>
</reference>
<dbReference type="PANTHER" id="PTHR43311">
    <property type="entry name" value="GLUTAMATE--TRNA LIGASE"/>
    <property type="match status" value="1"/>
</dbReference>
<keyword evidence="4" id="KW-0862">Zinc</keyword>
<protein>
    <recommendedName>
        <fullName evidence="8">Glutamyl/glutaminyl-tRNA synthetase class Ib catalytic domain-containing protein</fullName>
    </recommendedName>
</protein>
<dbReference type="SUPFAM" id="SSF52374">
    <property type="entry name" value="Nucleotidylyl transferase"/>
    <property type="match status" value="1"/>
</dbReference>
<keyword evidence="3 7" id="KW-0547">Nucleotide-binding</keyword>
<keyword evidence="5 7" id="KW-0067">ATP-binding</keyword>
<evidence type="ECO:0000256" key="7">
    <source>
        <dbReference type="RuleBase" id="RU363037"/>
    </source>
</evidence>
<keyword evidence="2" id="KW-0479">Metal-binding</keyword>
<dbReference type="AlphaFoldDB" id="A0A918PMB7"/>
<gene>
    <name evidence="9" type="ORF">GCM10007049_03300</name>
</gene>
<evidence type="ECO:0000256" key="4">
    <source>
        <dbReference type="ARBA" id="ARBA00022833"/>
    </source>
</evidence>
<sequence length="298" mass="34002">MNPFSPDITLTRIAPTPSGFLHIGNILSFVITHSIAQKHQAKIMLRIDDLDQGRLREEYLDDIFDCLDFLEIPVDLGPKNKTEFRQEYSQIHRFPLYAEAINQLKANDLLYACDCSRKKINAQSNKGSYPQICRTKSLPLEAENVNWRLKTDNTAEIQIIEENQPFKSILPAQITDFVIRKKDKSPSYQLASLVDDIHFGTNIIIRGKDLYDSTLAQLYLSELIPANSFHSTNFHHHDLVKAPSGRKLSKSEGASSIKTMRESGQTKQAIYRQLGQYMGFQDPIGNLTEFIQAYHSKK</sequence>
<dbReference type="InterPro" id="IPR014729">
    <property type="entry name" value="Rossmann-like_a/b/a_fold"/>
</dbReference>
<dbReference type="Proteomes" id="UP000619457">
    <property type="component" value="Unassembled WGS sequence"/>
</dbReference>
<dbReference type="Pfam" id="PF00749">
    <property type="entry name" value="tRNA-synt_1c"/>
    <property type="match status" value="1"/>
</dbReference>
<name>A0A918PMB7_9BACT</name>
<dbReference type="GO" id="GO:0005829">
    <property type="term" value="C:cytosol"/>
    <property type="evidence" value="ECO:0007669"/>
    <property type="project" value="TreeGrafter"/>
</dbReference>
<dbReference type="InterPro" id="IPR001412">
    <property type="entry name" value="aa-tRNA-synth_I_CS"/>
</dbReference>
<reference evidence="9" key="1">
    <citation type="journal article" date="2014" name="Int. J. Syst. Evol. Microbiol.">
        <title>Complete genome sequence of Corynebacterium casei LMG S-19264T (=DSM 44701T), isolated from a smear-ripened cheese.</title>
        <authorList>
            <consortium name="US DOE Joint Genome Institute (JGI-PGF)"/>
            <person name="Walter F."/>
            <person name="Albersmeier A."/>
            <person name="Kalinowski J."/>
            <person name="Ruckert C."/>
        </authorList>
    </citation>
    <scope>NUCLEOTIDE SEQUENCE</scope>
    <source>
        <strain evidence="9">KCTC 12368</strain>
    </source>
</reference>
<keyword evidence="7" id="KW-0648">Protein biosynthesis</keyword>
<evidence type="ECO:0000259" key="8">
    <source>
        <dbReference type="Pfam" id="PF00749"/>
    </source>
</evidence>
<dbReference type="RefSeq" id="WP_018474431.1">
    <property type="nucleotide sequence ID" value="NZ_BMWX01000001.1"/>
</dbReference>
<organism evidence="9 10">
    <name type="scientific">Echinicola pacifica</name>
    <dbReference type="NCBI Taxonomy" id="346377"/>
    <lineage>
        <taxon>Bacteria</taxon>
        <taxon>Pseudomonadati</taxon>
        <taxon>Bacteroidota</taxon>
        <taxon>Cytophagia</taxon>
        <taxon>Cytophagales</taxon>
        <taxon>Cyclobacteriaceae</taxon>
        <taxon>Echinicola</taxon>
    </lineage>
</organism>
<feature type="domain" description="Glutamyl/glutaminyl-tRNA synthetase class Ib catalytic" evidence="8">
    <location>
        <begin position="11"/>
        <end position="281"/>
    </location>
</feature>
<comment type="similarity">
    <text evidence="7">Belongs to the class-I aminoacyl-tRNA synthetase family.</text>
</comment>
<dbReference type="InterPro" id="IPR020058">
    <property type="entry name" value="Glu/Gln-tRNA-synth_Ib_cat-dom"/>
</dbReference>
<keyword evidence="6 7" id="KW-0030">Aminoacyl-tRNA synthetase</keyword>
<dbReference type="EMBL" id="BMWX01000001">
    <property type="protein sequence ID" value="GGZ14715.1"/>
    <property type="molecule type" value="Genomic_DNA"/>
</dbReference>
<keyword evidence="10" id="KW-1185">Reference proteome</keyword>
<dbReference type="PANTHER" id="PTHR43311:SF1">
    <property type="entry name" value="GLUTAMYL-Q TRNA(ASP) SYNTHETASE"/>
    <property type="match status" value="1"/>
</dbReference>
<keyword evidence="1 7" id="KW-0436">Ligase</keyword>
<accession>A0A918PMB7</accession>
<dbReference type="PROSITE" id="PS00178">
    <property type="entry name" value="AA_TRNA_LIGASE_I"/>
    <property type="match status" value="1"/>
</dbReference>
<evidence type="ECO:0000256" key="2">
    <source>
        <dbReference type="ARBA" id="ARBA00022723"/>
    </source>
</evidence>
<evidence type="ECO:0000256" key="6">
    <source>
        <dbReference type="ARBA" id="ARBA00023146"/>
    </source>
</evidence>